<name>A0A0A0I117_CLONO</name>
<dbReference type="Proteomes" id="UP000030012">
    <property type="component" value="Unassembled WGS sequence"/>
</dbReference>
<proteinExistence type="predicted"/>
<dbReference type="OrthoDB" id="2606938at2"/>
<protein>
    <submittedName>
        <fullName evidence="1">Uncharacterized protein</fullName>
    </submittedName>
</protein>
<sequence>MNKKQEYELAKKELDELVHEGFLGKDILSLIKMRDEMDNASFLSKILWDYLQESDENIVGKEQINKYGKIFLILYKEAFIVNPQETVDVIANFWNGLKDNNIGENTSNYTEFIRINQEYKNTLYYMSKKDFITSSEKKKVAGELTNVYAKGVEFIAKIFTISIALINISNKQKYDIDNIDELTIYKKSLLFRKLSKGRYDIIIESINRDIRNAEAHLNLKYIPSQCIFTYKKKKGNKKINVNIRAEDMILNIHPKINWCIQAFVYSGVVFTLICYKGQNNKE</sequence>
<dbReference type="RefSeq" id="WP_039256190.1">
    <property type="nucleotide sequence ID" value="NZ_JENJ01000074.1"/>
</dbReference>
<gene>
    <name evidence="1" type="ORF">Z968_11780</name>
</gene>
<reference evidence="1 2" key="1">
    <citation type="submission" date="2014-01" db="EMBL/GenBank/DDBJ databases">
        <title>Plasmidome dynamics in the species complex Clostridium novyi sensu lato converts strains of independent lineages into distinctly different pathogens.</title>
        <authorList>
            <person name="Skarin H."/>
            <person name="Segerman B."/>
        </authorList>
    </citation>
    <scope>NUCLEOTIDE SEQUENCE [LARGE SCALE GENOMIC DNA]</scope>
    <source>
        <strain evidence="1 2">4552</strain>
    </source>
</reference>
<evidence type="ECO:0000313" key="1">
    <source>
        <dbReference type="EMBL" id="KGM94353.1"/>
    </source>
</evidence>
<evidence type="ECO:0000313" key="2">
    <source>
        <dbReference type="Proteomes" id="UP000030012"/>
    </source>
</evidence>
<organism evidence="1 2">
    <name type="scientific">Clostridium novyi A str. 4552</name>
    <dbReference type="NCBI Taxonomy" id="1444289"/>
    <lineage>
        <taxon>Bacteria</taxon>
        <taxon>Bacillati</taxon>
        <taxon>Bacillota</taxon>
        <taxon>Clostridia</taxon>
        <taxon>Eubacteriales</taxon>
        <taxon>Clostridiaceae</taxon>
        <taxon>Clostridium</taxon>
    </lineage>
</organism>
<comment type="caution">
    <text evidence="1">The sequence shown here is derived from an EMBL/GenBank/DDBJ whole genome shotgun (WGS) entry which is preliminary data.</text>
</comment>
<dbReference type="EMBL" id="JENJ01000074">
    <property type="protein sequence ID" value="KGM94353.1"/>
    <property type="molecule type" value="Genomic_DNA"/>
</dbReference>
<accession>A0A0A0I117</accession>
<dbReference type="AlphaFoldDB" id="A0A0A0I117"/>